<evidence type="ECO:0000256" key="1">
    <source>
        <dbReference type="ARBA" id="ARBA00008007"/>
    </source>
</evidence>
<evidence type="ECO:0000259" key="2">
    <source>
        <dbReference type="Pfam" id="PF00156"/>
    </source>
</evidence>
<evidence type="ECO:0000313" key="5">
    <source>
        <dbReference type="Proteomes" id="UP000183639"/>
    </source>
</evidence>
<dbReference type="InterPro" id="IPR000836">
    <property type="entry name" value="PRTase_dom"/>
</dbReference>
<name>A0A1I3FZV3_SELRU</name>
<dbReference type="CDD" id="cd06223">
    <property type="entry name" value="PRTases_typeI"/>
    <property type="match status" value="1"/>
</dbReference>
<dbReference type="Gene3D" id="3.40.50.2020">
    <property type="match status" value="1"/>
</dbReference>
<feature type="domain" description="Double zinc ribbon" evidence="3">
    <location>
        <begin position="10"/>
        <end position="39"/>
    </location>
</feature>
<dbReference type="OrthoDB" id="9779910at2"/>
<dbReference type="InterPro" id="IPR051910">
    <property type="entry name" value="ComF/GntX_DNA_util-trans"/>
</dbReference>
<sequence>MVSDLFQALWEFLFPAHCPLCHKYVKNKGDWCETCLRQVCQPTRLPVPAPMQPVAGSAWALCLYRGGMRDLLRRLKYRRQQSALPYIHRLLAAADADKGIAALLAWSEVAVPVPLHASRERLRGFNQSERIFAVWLQVHGVPMVRALQRVKATLPMYELTPEQRRENLKGAFAVCAAASLAGKHVLLVDDILTTGATLGACAREIKRAGAAEVRVLVLASDHRC</sequence>
<dbReference type="EMBL" id="FOQK01000018">
    <property type="protein sequence ID" value="SFI16687.1"/>
    <property type="molecule type" value="Genomic_DNA"/>
</dbReference>
<comment type="similarity">
    <text evidence="1">Belongs to the ComF/GntX family.</text>
</comment>
<dbReference type="SUPFAM" id="SSF53271">
    <property type="entry name" value="PRTase-like"/>
    <property type="match status" value="1"/>
</dbReference>
<proteinExistence type="inferred from homology"/>
<dbReference type="Proteomes" id="UP000183639">
    <property type="component" value="Unassembled WGS sequence"/>
</dbReference>
<gene>
    <name evidence="4" type="ORF">SAMN04487861_11855</name>
</gene>
<dbReference type="PANTHER" id="PTHR47505">
    <property type="entry name" value="DNA UTILIZATION PROTEIN YHGH"/>
    <property type="match status" value="1"/>
</dbReference>
<protein>
    <submittedName>
        <fullName evidence="4">ComF family protein</fullName>
    </submittedName>
</protein>
<dbReference type="InterPro" id="IPR029057">
    <property type="entry name" value="PRTase-like"/>
</dbReference>
<evidence type="ECO:0000259" key="3">
    <source>
        <dbReference type="Pfam" id="PF18912"/>
    </source>
</evidence>
<feature type="domain" description="Phosphoribosyltransferase" evidence="2">
    <location>
        <begin position="176"/>
        <end position="222"/>
    </location>
</feature>
<reference evidence="4 5" key="1">
    <citation type="submission" date="2016-10" db="EMBL/GenBank/DDBJ databases">
        <authorList>
            <person name="de Groot N.N."/>
        </authorList>
    </citation>
    <scope>NUCLEOTIDE SEQUENCE [LARGE SCALE GENOMIC DNA]</scope>
    <source>
        <strain evidence="4 5">Z108</strain>
    </source>
</reference>
<organism evidence="4 5">
    <name type="scientific">Selenomonas ruminantium</name>
    <dbReference type="NCBI Taxonomy" id="971"/>
    <lineage>
        <taxon>Bacteria</taxon>
        <taxon>Bacillati</taxon>
        <taxon>Bacillota</taxon>
        <taxon>Negativicutes</taxon>
        <taxon>Selenomonadales</taxon>
        <taxon>Selenomonadaceae</taxon>
        <taxon>Selenomonas</taxon>
    </lineage>
</organism>
<evidence type="ECO:0000313" key="4">
    <source>
        <dbReference type="EMBL" id="SFI16687.1"/>
    </source>
</evidence>
<dbReference type="Pfam" id="PF18912">
    <property type="entry name" value="DZR_2"/>
    <property type="match status" value="1"/>
</dbReference>
<dbReference type="AlphaFoldDB" id="A0A1I3FZV3"/>
<dbReference type="RefSeq" id="WP_075444635.1">
    <property type="nucleotide sequence ID" value="NZ_FOQK01000018.1"/>
</dbReference>
<dbReference type="Pfam" id="PF00156">
    <property type="entry name" value="Pribosyltran"/>
    <property type="match status" value="1"/>
</dbReference>
<dbReference type="PANTHER" id="PTHR47505:SF1">
    <property type="entry name" value="DNA UTILIZATION PROTEIN YHGH"/>
    <property type="match status" value="1"/>
</dbReference>
<dbReference type="InterPro" id="IPR044005">
    <property type="entry name" value="DZR_2"/>
</dbReference>
<accession>A0A1I3FZV3</accession>